<comment type="caution">
    <text evidence="2">The sequence shown here is derived from an EMBL/GenBank/DDBJ whole genome shotgun (WGS) entry which is preliminary data.</text>
</comment>
<organism evidence="2 3">
    <name type="scientific">Trichonephila clavata</name>
    <name type="common">Joro spider</name>
    <name type="synonym">Nephila clavata</name>
    <dbReference type="NCBI Taxonomy" id="2740835"/>
    <lineage>
        <taxon>Eukaryota</taxon>
        <taxon>Metazoa</taxon>
        <taxon>Ecdysozoa</taxon>
        <taxon>Arthropoda</taxon>
        <taxon>Chelicerata</taxon>
        <taxon>Arachnida</taxon>
        <taxon>Araneae</taxon>
        <taxon>Araneomorphae</taxon>
        <taxon>Entelegynae</taxon>
        <taxon>Araneoidea</taxon>
        <taxon>Nephilidae</taxon>
        <taxon>Trichonephila</taxon>
    </lineage>
</organism>
<evidence type="ECO:0000313" key="3">
    <source>
        <dbReference type="Proteomes" id="UP000887116"/>
    </source>
</evidence>
<dbReference type="Proteomes" id="UP000887116">
    <property type="component" value="Unassembled WGS sequence"/>
</dbReference>
<accession>A0A8X6EXN0</accession>
<name>A0A8X6EXN0_TRICU</name>
<evidence type="ECO:0000313" key="2">
    <source>
        <dbReference type="EMBL" id="GFQ65273.1"/>
    </source>
</evidence>
<protein>
    <submittedName>
        <fullName evidence="2">Uncharacterized protein</fullName>
    </submittedName>
</protein>
<dbReference type="EMBL" id="BMAO01020145">
    <property type="protein sequence ID" value="GFQ65273.1"/>
    <property type="molecule type" value="Genomic_DNA"/>
</dbReference>
<sequence length="137" mass="15487">MGQRSREKEQEQQGTNQHKTHVGSLLTSNAKTCSSTASLEQCFGRHSRRLAHWTVPAAQCYWAYLFLATNPTCELLDTAHVLLRHCNTPCGASMTEAPTHYGISLRENYLNVIFGQWRISRRSGPIHCPDLQCKDPM</sequence>
<keyword evidence="3" id="KW-1185">Reference proteome</keyword>
<dbReference type="AlphaFoldDB" id="A0A8X6EXN0"/>
<reference evidence="2" key="1">
    <citation type="submission" date="2020-07" db="EMBL/GenBank/DDBJ databases">
        <title>Multicomponent nature underlies the extraordinary mechanical properties of spider dragline silk.</title>
        <authorList>
            <person name="Kono N."/>
            <person name="Nakamura H."/>
            <person name="Mori M."/>
            <person name="Yoshida Y."/>
            <person name="Ohtoshi R."/>
            <person name="Malay A.D."/>
            <person name="Moran D.A.P."/>
            <person name="Tomita M."/>
            <person name="Numata K."/>
            <person name="Arakawa K."/>
        </authorList>
    </citation>
    <scope>NUCLEOTIDE SEQUENCE</scope>
</reference>
<gene>
    <name evidence="2" type="ORF">TNCT_567031</name>
</gene>
<feature type="compositionally biased region" description="Basic and acidic residues" evidence="1">
    <location>
        <begin position="1"/>
        <end position="11"/>
    </location>
</feature>
<feature type="region of interest" description="Disordered" evidence="1">
    <location>
        <begin position="1"/>
        <end position="21"/>
    </location>
</feature>
<evidence type="ECO:0000256" key="1">
    <source>
        <dbReference type="SAM" id="MobiDB-lite"/>
    </source>
</evidence>
<proteinExistence type="predicted"/>